<feature type="transmembrane region" description="Helical" evidence="8">
    <location>
        <begin position="35"/>
        <end position="53"/>
    </location>
</feature>
<evidence type="ECO:0000256" key="2">
    <source>
        <dbReference type="ARBA" id="ARBA00022475"/>
    </source>
</evidence>
<dbReference type="KEGG" id="dov:DSCO28_18430"/>
<keyword evidence="6 8" id="KW-1133">Transmembrane helix</keyword>
<dbReference type="GO" id="GO:0005886">
    <property type="term" value="C:plasma membrane"/>
    <property type="evidence" value="ECO:0007669"/>
    <property type="project" value="UniProtKB-SubCell"/>
</dbReference>
<reference evidence="9 10" key="1">
    <citation type="submission" date="2019-11" db="EMBL/GenBank/DDBJ databases">
        <title>Comparative genomics of hydrocarbon-degrading Desulfosarcina strains.</title>
        <authorList>
            <person name="Watanabe M."/>
            <person name="Kojima H."/>
            <person name="Fukui M."/>
        </authorList>
    </citation>
    <scope>NUCLEOTIDE SEQUENCE [LARGE SCALE GENOMIC DNA]</scope>
    <source>
        <strain evidence="9 10">28bB2T</strain>
    </source>
</reference>
<feature type="transmembrane region" description="Helical" evidence="8">
    <location>
        <begin position="59"/>
        <end position="78"/>
    </location>
</feature>
<dbReference type="NCBIfam" id="TIGR02602">
    <property type="entry name" value="8TM_EpsH"/>
    <property type="match status" value="1"/>
</dbReference>
<accession>A0A5K7ZMC8</accession>
<feature type="transmembrane region" description="Helical" evidence="8">
    <location>
        <begin position="151"/>
        <end position="170"/>
    </location>
</feature>
<feature type="transmembrane region" description="Helical" evidence="8">
    <location>
        <begin position="217"/>
        <end position="237"/>
    </location>
</feature>
<evidence type="ECO:0000313" key="9">
    <source>
        <dbReference type="EMBL" id="BBO81277.1"/>
    </source>
</evidence>
<evidence type="ECO:0000256" key="8">
    <source>
        <dbReference type="SAM" id="Phobius"/>
    </source>
</evidence>
<protein>
    <submittedName>
        <fullName evidence="9">Exosortase A</fullName>
    </submittedName>
</protein>
<feature type="transmembrane region" description="Helical" evidence="8">
    <location>
        <begin position="177"/>
        <end position="205"/>
    </location>
</feature>
<feature type="transmembrane region" description="Helical" evidence="8">
    <location>
        <begin position="6"/>
        <end position="23"/>
    </location>
</feature>
<evidence type="ECO:0000256" key="6">
    <source>
        <dbReference type="ARBA" id="ARBA00022989"/>
    </source>
</evidence>
<keyword evidence="2" id="KW-1003">Cell membrane</keyword>
<organism evidence="9 10">
    <name type="scientific">Desulfosarcina ovata subsp. sediminis</name>
    <dbReference type="NCBI Taxonomy" id="885957"/>
    <lineage>
        <taxon>Bacteria</taxon>
        <taxon>Pseudomonadati</taxon>
        <taxon>Thermodesulfobacteriota</taxon>
        <taxon>Desulfobacteria</taxon>
        <taxon>Desulfobacterales</taxon>
        <taxon>Desulfosarcinaceae</taxon>
        <taxon>Desulfosarcina</taxon>
    </lineage>
</organism>
<comment type="subcellular location">
    <subcellularLocation>
        <location evidence="1">Cell membrane</location>
        <topology evidence="1">Multi-pass membrane protein</topology>
    </subcellularLocation>
</comment>
<sequence length="245" mass="27528">MKSEEYSHAILVLPIILYMIWTKRTALYRETGKDSPIGLALAFVSTAFYLFAIRTQVQTLLFLSMCMTMIGSIVYLTGTGAIKSLATPLLLFMMLIPIPEQLYPQITFPLQLKVSQASEIIVRAFGIPLLREGNVMHLPGKSFEVVEACSGLRSAISLLTLSVIMGYFMLQRYTSKTILFAASIPTAIFINIVRVVSMLLMFHYYHIDLSKGALHTGTGLFVFALAIIIFFILQRLLERWESKAK</sequence>
<keyword evidence="4 8" id="KW-0812">Transmembrane</keyword>
<dbReference type="InterPro" id="IPR026392">
    <property type="entry name" value="Exo/Archaeosortase_dom"/>
</dbReference>
<keyword evidence="3" id="KW-0645">Protease</keyword>
<evidence type="ECO:0000313" key="10">
    <source>
        <dbReference type="Proteomes" id="UP000425960"/>
    </source>
</evidence>
<evidence type="ECO:0000256" key="3">
    <source>
        <dbReference type="ARBA" id="ARBA00022670"/>
    </source>
</evidence>
<dbReference type="Proteomes" id="UP000425960">
    <property type="component" value="Chromosome"/>
</dbReference>
<evidence type="ECO:0000256" key="1">
    <source>
        <dbReference type="ARBA" id="ARBA00004651"/>
    </source>
</evidence>
<evidence type="ECO:0000256" key="4">
    <source>
        <dbReference type="ARBA" id="ARBA00022692"/>
    </source>
</evidence>
<dbReference type="EMBL" id="AP021876">
    <property type="protein sequence ID" value="BBO81277.1"/>
    <property type="molecule type" value="Genomic_DNA"/>
</dbReference>
<name>A0A5K7ZMC8_9BACT</name>
<dbReference type="AlphaFoldDB" id="A0A5K7ZMC8"/>
<evidence type="ECO:0000256" key="5">
    <source>
        <dbReference type="ARBA" id="ARBA00022801"/>
    </source>
</evidence>
<dbReference type="GO" id="GO:0008233">
    <property type="term" value="F:peptidase activity"/>
    <property type="evidence" value="ECO:0007669"/>
    <property type="project" value="UniProtKB-KW"/>
</dbReference>
<dbReference type="InterPro" id="IPR013426">
    <property type="entry name" value="EpsH-like"/>
</dbReference>
<gene>
    <name evidence="9" type="primary">epsH_1</name>
    <name evidence="9" type="ORF">DSCO28_18430</name>
</gene>
<dbReference type="InterPro" id="IPR019127">
    <property type="entry name" value="Exosortase"/>
</dbReference>
<evidence type="ECO:0000256" key="7">
    <source>
        <dbReference type="ARBA" id="ARBA00023136"/>
    </source>
</evidence>
<dbReference type="NCBIfam" id="TIGR04178">
    <property type="entry name" value="exo_archaeo"/>
    <property type="match status" value="1"/>
</dbReference>
<proteinExistence type="predicted"/>
<dbReference type="Pfam" id="PF09721">
    <property type="entry name" value="Exosortase_EpsH"/>
    <property type="match status" value="1"/>
</dbReference>
<keyword evidence="5" id="KW-0378">Hydrolase</keyword>
<keyword evidence="7 8" id="KW-0472">Membrane</keyword>
<dbReference type="GO" id="GO:0006508">
    <property type="term" value="P:proteolysis"/>
    <property type="evidence" value="ECO:0007669"/>
    <property type="project" value="UniProtKB-KW"/>
</dbReference>